<gene>
    <name evidence="1" type="ORF">TcWFU_003912</name>
</gene>
<protein>
    <submittedName>
        <fullName evidence="1">Uncharacterized protein</fullName>
    </submittedName>
</protein>
<evidence type="ECO:0000313" key="1">
    <source>
        <dbReference type="EMBL" id="KAL5103684.1"/>
    </source>
</evidence>
<proteinExistence type="predicted"/>
<accession>A0ABR4Q202</accession>
<comment type="caution">
    <text evidence="1">The sequence shown here is derived from an EMBL/GenBank/DDBJ whole genome shotgun (WGS) entry which is preliminary data.</text>
</comment>
<keyword evidence="2" id="KW-1185">Reference proteome</keyword>
<organism evidence="1 2">
    <name type="scientific">Taenia crassiceps</name>
    <dbReference type="NCBI Taxonomy" id="6207"/>
    <lineage>
        <taxon>Eukaryota</taxon>
        <taxon>Metazoa</taxon>
        <taxon>Spiralia</taxon>
        <taxon>Lophotrochozoa</taxon>
        <taxon>Platyhelminthes</taxon>
        <taxon>Cestoda</taxon>
        <taxon>Eucestoda</taxon>
        <taxon>Cyclophyllidea</taxon>
        <taxon>Taeniidae</taxon>
        <taxon>Taenia</taxon>
    </lineage>
</organism>
<name>A0ABR4Q202_9CEST</name>
<sequence length="66" mass="7217">MHLASRVGYSCYIGLTITGDSCKPWSGSRLGPPIIEKCCRWHINTVAHPARPLVRGPAVCRVLEDA</sequence>
<dbReference type="EMBL" id="JAKROA010000016">
    <property type="protein sequence ID" value="KAL5103684.1"/>
    <property type="molecule type" value="Genomic_DNA"/>
</dbReference>
<dbReference type="Proteomes" id="UP001651158">
    <property type="component" value="Unassembled WGS sequence"/>
</dbReference>
<evidence type="ECO:0000313" key="2">
    <source>
        <dbReference type="Proteomes" id="UP001651158"/>
    </source>
</evidence>
<reference evidence="1 2" key="1">
    <citation type="journal article" date="2022" name="Front. Cell. Infect. Microbiol.">
        <title>The Genomes of Two Strains of Taenia crassiceps the Animal Model for the Study of Human Cysticercosis.</title>
        <authorList>
            <person name="Bobes R.J."/>
            <person name="Estrada K."/>
            <person name="Rios-Valencia D.G."/>
            <person name="Calderon-Gallegos A."/>
            <person name="de la Torre P."/>
            <person name="Carrero J.C."/>
            <person name="Sanchez-Flores A."/>
            <person name="Laclette J.P."/>
        </authorList>
    </citation>
    <scope>NUCLEOTIDE SEQUENCE [LARGE SCALE GENOMIC DNA]</scope>
    <source>
        <strain evidence="1">WFUcys</strain>
    </source>
</reference>